<name>A0ABU0ZAC4_9ACTN</name>
<proteinExistence type="inferred from homology"/>
<reference evidence="4 5" key="1">
    <citation type="submission" date="2023-08" db="EMBL/GenBank/DDBJ databases">
        <title>Phytohabitans sansha sp. nov., isolated from marine sediment.</title>
        <authorList>
            <person name="Zhao Y."/>
            <person name="Yi K."/>
        </authorList>
    </citation>
    <scope>NUCLEOTIDE SEQUENCE [LARGE SCALE GENOMIC DNA]</scope>
    <source>
        <strain evidence="4 5">ZYX-F-186</strain>
    </source>
</reference>
<dbReference type="InterPro" id="IPR028366">
    <property type="entry name" value="PhoU"/>
</dbReference>
<comment type="subunit">
    <text evidence="2">Homodimer.</text>
</comment>
<dbReference type="PIRSF" id="PIRSF003107">
    <property type="entry name" value="PhoU"/>
    <property type="match status" value="1"/>
</dbReference>
<evidence type="ECO:0000313" key="4">
    <source>
        <dbReference type="EMBL" id="MDQ7904005.1"/>
    </source>
</evidence>
<accession>A0ABU0ZAC4</accession>
<keyword evidence="1 2" id="KW-0592">Phosphate transport</keyword>
<dbReference type="EMBL" id="JAVHUY010000004">
    <property type="protein sequence ID" value="MDQ7904005.1"/>
    <property type="molecule type" value="Genomic_DNA"/>
</dbReference>
<feature type="domain" description="PhoU" evidence="3">
    <location>
        <begin position="20"/>
        <end position="103"/>
    </location>
</feature>
<dbReference type="RefSeq" id="WP_308711280.1">
    <property type="nucleotide sequence ID" value="NZ_JAVHUY010000004.1"/>
</dbReference>
<dbReference type="PANTHER" id="PTHR42930:SF3">
    <property type="entry name" value="PHOSPHATE-SPECIFIC TRANSPORT SYSTEM ACCESSORY PROTEIN PHOU"/>
    <property type="match status" value="1"/>
</dbReference>
<sequence>MRTELQAELDLVKQMLVAAGEAVRTAIGGATAALLAADRAAAESAIAGDEKINDLCWRIEDRVRDTMARQAPVATDLRALFSAVYVAADLERMGDLAKHVARTAAHGEPQPAEVAPLFGQMAGVADRMAAKLVRVLSEPDAARATELAQDDNAMDALHRDLLARLFHPSWSYGTQAAIDAALLGRFYERYADHAVNAGRRVAFLVSAERERAA</sequence>
<evidence type="ECO:0000259" key="3">
    <source>
        <dbReference type="Pfam" id="PF01895"/>
    </source>
</evidence>
<gene>
    <name evidence="4" type="primary">phoU</name>
    <name evidence="4" type="ORF">RB614_05650</name>
</gene>
<dbReference type="InterPro" id="IPR026022">
    <property type="entry name" value="PhoU_dom"/>
</dbReference>
<dbReference type="Gene3D" id="1.20.58.220">
    <property type="entry name" value="Phosphate transport system protein phou homolog 2, domain 2"/>
    <property type="match status" value="1"/>
</dbReference>
<dbReference type="NCBIfam" id="TIGR02135">
    <property type="entry name" value="phoU_full"/>
    <property type="match status" value="1"/>
</dbReference>
<evidence type="ECO:0000313" key="5">
    <source>
        <dbReference type="Proteomes" id="UP001230908"/>
    </source>
</evidence>
<comment type="subcellular location">
    <subcellularLocation>
        <location evidence="2">Cytoplasm</location>
    </subcellularLocation>
</comment>
<keyword evidence="5" id="KW-1185">Reference proteome</keyword>
<dbReference type="SUPFAM" id="SSF109755">
    <property type="entry name" value="PhoU-like"/>
    <property type="match status" value="1"/>
</dbReference>
<evidence type="ECO:0000256" key="1">
    <source>
        <dbReference type="ARBA" id="ARBA00022592"/>
    </source>
</evidence>
<evidence type="ECO:0000256" key="2">
    <source>
        <dbReference type="PIRNR" id="PIRNR003107"/>
    </source>
</evidence>
<comment type="function">
    <text evidence="2">Plays a role in the regulation of phosphate uptake.</text>
</comment>
<dbReference type="InterPro" id="IPR038078">
    <property type="entry name" value="PhoU-like_sf"/>
</dbReference>
<organism evidence="4 5">
    <name type="scientific">Phytohabitans maris</name>
    <dbReference type="NCBI Taxonomy" id="3071409"/>
    <lineage>
        <taxon>Bacteria</taxon>
        <taxon>Bacillati</taxon>
        <taxon>Actinomycetota</taxon>
        <taxon>Actinomycetes</taxon>
        <taxon>Micromonosporales</taxon>
        <taxon>Micromonosporaceae</taxon>
    </lineage>
</organism>
<protein>
    <recommendedName>
        <fullName evidence="2">Phosphate-specific transport system accessory protein PhoU</fullName>
    </recommendedName>
</protein>
<keyword evidence="2" id="KW-0963">Cytoplasm</keyword>
<feature type="domain" description="PhoU" evidence="3">
    <location>
        <begin position="120"/>
        <end position="201"/>
    </location>
</feature>
<dbReference type="Pfam" id="PF01895">
    <property type="entry name" value="PhoU"/>
    <property type="match status" value="2"/>
</dbReference>
<comment type="caution">
    <text evidence="4">The sequence shown here is derived from an EMBL/GenBank/DDBJ whole genome shotgun (WGS) entry which is preliminary data.</text>
</comment>
<comment type="similarity">
    <text evidence="2">Belongs to the PhoU family.</text>
</comment>
<dbReference type="PANTHER" id="PTHR42930">
    <property type="entry name" value="PHOSPHATE-SPECIFIC TRANSPORT SYSTEM ACCESSORY PROTEIN PHOU"/>
    <property type="match status" value="1"/>
</dbReference>
<dbReference type="Proteomes" id="UP001230908">
    <property type="component" value="Unassembled WGS sequence"/>
</dbReference>
<keyword evidence="2" id="KW-0813">Transport</keyword>